<dbReference type="GO" id="GO:0006071">
    <property type="term" value="P:glycerol metabolic process"/>
    <property type="evidence" value="ECO:0007669"/>
    <property type="project" value="UniProtKB-KW"/>
</dbReference>
<dbReference type="Pfam" id="PF01614">
    <property type="entry name" value="IclR_C"/>
    <property type="match status" value="1"/>
</dbReference>
<dbReference type="InterPro" id="IPR005471">
    <property type="entry name" value="Tscrpt_reg_IclR_N"/>
</dbReference>
<evidence type="ECO:0000259" key="8">
    <source>
        <dbReference type="PROSITE" id="PS51077"/>
    </source>
</evidence>
<comment type="function">
    <text evidence="5">May be an activator protein for the gylABX operon.</text>
</comment>
<keyword evidence="1" id="KW-0319">Glycerol metabolism</keyword>
<dbReference type="PROSITE" id="PS51078">
    <property type="entry name" value="ICLR_ED"/>
    <property type="match status" value="1"/>
</dbReference>
<name>A0A6M1LAC1_9ACTN</name>
<dbReference type="SMART" id="SM00346">
    <property type="entry name" value="HTH_ICLR"/>
    <property type="match status" value="1"/>
</dbReference>
<gene>
    <name evidence="10" type="ORF">ENC19_22105</name>
</gene>
<keyword evidence="2" id="KW-0805">Transcription regulation</keyword>
<protein>
    <recommendedName>
        <fullName evidence="6">Glycerol operon regulatory protein</fullName>
    </recommendedName>
</protein>
<dbReference type="PROSITE" id="PS51077">
    <property type="entry name" value="HTH_ICLR"/>
    <property type="match status" value="1"/>
</dbReference>
<keyword evidence="3" id="KW-0238">DNA-binding</keyword>
<dbReference type="InterPro" id="IPR036388">
    <property type="entry name" value="WH-like_DNA-bd_sf"/>
</dbReference>
<evidence type="ECO:0000313" key="11">
    <source>
        <dbReference type="Proteomes" id="UP000478148"/>
    </source>
</evidence>
<organism evidence="10 11">
    <name type="scientific">Verrucosispora sioxanthis</name>
    <dbReference type="NCBI Taxonomy" id="2499994"/>
    <lineage>
        <taxon>Bacteria</taxon>
        <taxon>Bacillati</taxon>
        <taxon>Actinomycetota</taxon>
        <taxon>Actinomycetes</taxon>
        <taxon>Micromonosporales</taxon>
        <taxon>Micromonosporaceae</taxon>
        <taxon>Micromonospora</taxon>
    </lineage>
</organism>
<dbReference type="InterPro" id="IPR029016">
    <property type="entry name" value="GAF-like_dom_sf"/>
</dbReference>
<dbReference type="AlphaFoldDB" id="A0A6M1LAC1"/>
<dbReference type="GO" id="GO:0045892">
    <property type="term" value="P:negative regulation of DNA-templated transcription"/>
    <property type="evidence" value="ECO:0007669"/>
    <property type="project" value="TreeGrafter"/>
</dbReference>
<dbReference type="InterPro" id="IPR014757">
    <property type="entry name" value="Tscrpt_reg_IclR_C"/>
</dbReference>
<dbReference type="SUPFAM" id="SSF55781">
    <property type="entry name" value="GAF domain-like"/>
    <property type="match status" value="1"/>
</dbReference>
<dbReference type="FunFam" id="1.10.10.10:FF:000056">
    <property type="entry name" value="IclR family transcriptional regulator"/>
    <property type="match status" value="1"/>
</dbReference>
<proteinExistence type="predicted"/>
<evidence type="ECO:0000256" key="4">
    <source>
        <dbReference type="ARBA" id="ARBA00023163"/>
    </source>
</evidence>
<evidence type="ECO:0000256" key="1">
    <source>
        <dbReference type="ARBA" id="ARBA00022798"/>
    </source>
</evidence>
<evidence type="ECO:0000256" key="5">
    <source>
        <dbReference type="ARBA" id="ARBA00058938"/>
    </source>
</evidence>
<keyword evidence="4" id="KW-0804">Transcription</keyword>
<feature type="region of interest" description="Disordered" evidence="7">
    <location>
        <begin position="1"/>
        <end position="23"/>
    </location>
</feature>
<dbReference type="PANTHER" id="PTHR30136">
    <property type="entry name" value="HELIX-TURN-HELIX TRANSCRIPTIONAL REGULATOR, ICLR FAMILY"/>
    <property type="match status" value="1"/>
</dbReference>
<evidence type="ECO:0000313" key="10">
    <source>
        <dbReference type="EMBL" id="NGM15149.1"/>
    </source>
</evidence>
<dbReference type="Proteomes" id="UP000478148">
    <property type="component" value="Unassembled WGS sequence"/>
</dbReference>
<feature type="domain" description="IclR-ED" evidence="9">
    <location>
        <begin position="87"/>
        <end position="270"/>
    </location>
</feature>
<dbReference type="Pfam" id="PF09339">
    <property type="entry name" value="HTH_IclR"/>
    <property type="match status" value="1"/>
</dbReference>
<dbReference type="PANTHER" id="PTHR30136:SF24">
    <property type="entry name" value="HTH-TYPE TRANSCRIPTIONAL REPRESSOR ALLR"/>
    <property type="match status" value="1"/>
</dbReference>
<dbReference type="InterPro" id="IPR036390">
    <property type="entry name" value="WH_DNA-bd_sf"/>
</dbReference>
<dbReference type="GO" id="GO:0003677">
    <property type="term" value="F:DNA binding"/>
    <property type="evidence" value="ECO:0007669"/>
    <property type="project" value="UniProtKB-KW"/>
</dbReference>
<accession>A0A6M1LAC1</accession>
<dbReference type="Gene3D" id="3.30.450.40">
    <property type="match status" value="1"/>
</dbReference>
<feature type="domain" description="HTH iclR-type" evidence="8">
    <location>
        <begin position="24"/>
        <end position="86"/>
    </location>
</feature>
<comment type="caution">
    <text evidence="10">The sequence shown here is derived from an EMBL/GenBank/DDBJ whole genome shotgun (WGS) entry which is preliminary data.</text>
</comment>
<evidence type="ECO:0000256" key="7">
    <source>
        <dbReference type="SAM" id="MobiDB-lite"/>
    </source>
</evidence>
<dbReference type="GO" id="GO:0003700">
    <property type="term" value="F:DNA-binding transcription factor activity"/>
    <property type="evidence" value="ECO:0007669"/>
    <property type="project" value="TreeGrafter"/>
</dbReference>
<evidence type="ECO:0000256" key="3">
    <source>
        <dbReference type="ARBA" id="ARBA00023125"/>
    </source>
</evidence>
<evidence type="ECO:0000259" key="9">
    <source>
        <dbReference type="PROSITE" id="PS51078"/>
    </source>
</evidence>
<keyword evidence="11" id="KW-1185">Reference proteome</keyword>
<evidence type="ECO:0000256" key="6">
    <source>
        <dbReference type="ARBA" id="ARBA00070406"/>
    </source>
</evidence>
<reference evidence="10 11" key="1">
    <citation type="submission" date="2020-02" db="EMBL/GenBank/DDBJ databases">
        <title>Draft Genome Sequence of Verrucosispora sp. Strain CWR15, Isolated from Gulf of Mexico Sponge.</title>
        <authorList>
            <person name="Kennedy S.J."/>
            <person name="Cella E."/>
            <person name="Azarian T."/>
            <person name="Baker B.J."/>
            <person name="Shaw L.N."/>
        </authorList>
    </citation>
    <scope>NUCLEOTIDE SEQUENCE [LARGE SCALE GENOMIC DNA]</scope>
    <source>
        <strain evidence="10 11">CWR15</strain>
    </source>
</reference>
<dbReference type="Gene3D" id="1.10.10.10">
    <property type="entry name" value="Winged helix-like DNA-binding domain superfamily/Winged helix DNA-binding domain"/>
    <property type="match status" value="1"/>
</dbReference>
<evidence type="ECO:0000256" key="2">
    <source>
        <dbReference type="ARBA" id="ARBA00023015"/>
    </source>
</evidence>
<dbReference type="InterPro" id="IPR050707">
    <property type="entry name" value="HTH_MetabolicPath_Reg"/>
</dbReference>
<dbReference type="SUPFAM" id="SSF46785">
    <property type="entry name" value="Winged helix' DNA-binding domain"/>
    <property type="match status" value="1"/>
</dbReference>
<dbReference type="EMBL" id="SAIY01000008">
    <property type="protein sequence ID" value="NGM15149.1"/>
    <property type="molecule type" value="Genomic_DNA"/>
</dbReference>
<sequence length="278" mass="30029">MGSKMSYATDPGPEDGPAPRESGTQALDRALNVLLAFRGTDTERKVSDVSRELGLHKSTASRLFRALADAGFLQRNEENGNYRLGVTVFELGARYLAGLDLHAVARPLVHRLAEEEGESVNLSVLEGLDAISIHVVQGTRNLQLVSRLGRRIPLWCSAAGKALLIDQDEAHLRSTLASAPFTALTANTITDLDTFVARMATVRQQGWALNDQESEEGLRVVAAPVRDRHGRVTGAISVSGPIFRLDEARVAELAAAACRTADELSRQLGYGFGDVWGD</sequence>